<name>A0A8S1JJ03_9CHLO</name>
<dbReference type="EMBL" id="CAJHUC010003116">
    <property type="protein sequence ID" value="CAD7705395.1"/>
    <property type="molecule type" value="Genomic_DNA"/>
</dbReference>
<gene>
    <name evidence="3" type="ORF">OSTQU699_LOCUS10754</name>
</gene>
<proteinExistence type="predicted"/>
<evidence type="ECO:0000256" key="1">
    <source>
        <dbReference type="SAM" id="MobiDB-lite"/>
    </source>
</evidence>
<keyword evidence="2" id="KW-1133">Transmembrane helix</keyword>
<keyword evidence="2" id="KW-0812">Transmembrane</keyword>
<evidence type="ECO:0000313" key="3">
    <source>
        <dbReference type="EMBL" id="CAD7705395.1"/>
    </source>
</evidence>
<feature type="region of interest" description="Disordered" evidence="1">
    <location>
        <begin position="75"/>
        <end position="118"/>
    </location>
</feature>
<feature type="compositionally biased region" description="Basic and acidic residues" evidence="1">
    <location>
        <begin position="81"/>
        <end position="91"/>
    </location>
</feature>
<keyword evidence="4" id="KW-1185">Reference proteome</keyword>
<reference evidence="3" key="1">
    <citation type="submission" date="2020-12" db="EMBL/GenBank/DDBJ databases">
        <authorList>
            <person name="Iha C."/>
        </authorList>
    </citation>
    <scope>NUCLEOTIDE SEQUENCE</scope>
</reference>
<accession>A0A8S1JJ03</accession>
<evidence type="ECO:0000256" key="2">
    <source>
        <dbReference type="SAM" id="Phobius"/>
    </source>
</evidence>
<sequence length="118" mass="12326">CRPPPTASPLDAEHVAGFIVVVALIALVVGTMAVVLVWCIRPRAPHSSRHLPPEPPPPICIPRPRSAEPIYVLHPGGGLEIGKREANKEPSGEATESVEGMGGLTGPPGAREGLRALQ</sequence>
<organism evidence="3 4">
    <name type="scientific">Ostreobium quekettii</name>
    <dbReference type="NCBI Taxonomy" id="121088"/>
    <lineage>
        <taxon>Eukaryota</taxon>
        <taxon>Viridiplantae</taxon>
        <taxon>Chlorophyta</taxon>
        <taxon>core chlorophytes</taxon>
        <taxon>Ulvophyceae</taxon>
        <taxon>TCBD clade</taxon>
        <taxon>Bryopsidales</taxon>
        <taxon>Ostreobineae</taxon>
        <taxon>Ostreobiaceae</taxon>
        <taxon>Ostreobium</taxon>
    </lineage>
</organism>
<comment type="caution">
    <text evidence="3">The sequence shown here is derived from an EMBL/GenBank/DDBJ whole genome shotgun (WGS) entry which is preliminary data.</text>
</comment>
<feature type="non-terminal residue" evidence="3">
    <location>
        <position position="1"/>
    </location>
</feature>
<dbReference type="Proteomes" id="UP000708148">
    <property type="component" value="Unassembled WGS sequence"/>
</dbReference>
<evidence type="ECO:0000313" key="4">
    <source>
        <dbReference type="Proteomes" id="UP000708148"/>
    </source>
</evidence>
<dbReference type="AlphaFoldDB" id="A0A8S1JJ03"/>
<feature type="transmembrane region" description="Helical" evidence="2">
    <location>
        <begin position="15"/>
        <end position="40"/>
    </location>
</feature>
<keyword evidence="2" id="KW-0472">Membrane</keyword>
<protein>
    <submittedName>
        <fullName evidence="3">Uncharacterized protein</fullName>
    </submittedName>
</protein>